<proteinExistence type="inferred from homology"/>
<dbReference type="EMBL" id="MNVN01000021">
    <property type="protein sequence ID" value="OIO30297.1"/>
    <property type="molecule type" value="Genomic_DNA"/>
</dbReference>
<dbReference type="Pfam" id="PF01297">
    <property type="entry name" value="ZnuA"/>
    <property type="match status" value="1"/>
</dbReference>
<dbReference type="InterPro" id="IPR006129">
    <property type="entry name" value="AdhesinB"/>
</dbReference>
<dbReference type="GO" id="GO:0046872">
    <property type="term" value="F:metal ion binding"/>
    <property type="evidence" value="ECO:0007669"/>
    <property type="project" value="InterPro"/>
</dbReference>
<comment type="caution">
    <text evidence="5">The sequence shown here is derived from an EMBL/GenBank/DDBJ whole genome shotgun (WGS) entry which is preliminary data.</text>
</comment>
<evidence type="ECO:0000256" key="2">
    <source>
        <dbReference type="ARBA" id="ARBA00022448"/>
    </source>
</evidence>
<name>A0A1J4V4T7_9BACT</name>
<dbReference type="GO" id="GO:0007155">
    <property type="term" value="P:cell adhesion"/>
    <property type="evidence" value="ECO:0007669"/>
    <property type="project" value="InterPro"/>
</dbReference>
<dbReference type="PANTHER" id="PTHR42953:SF3">
    <property type="entry name" value="HIGH-AFFINITY ZINC UPTAKE SYSTEM PROTEIN ZNUA"/>
    <property type="match status" value="1"/>
</dbReference>
<dbReference type="Proteomes" id="UP000181992">
    <property type="component" value="Unassembled WGS sequence"/>
</dbReference>
<evidence type="ECO:0000313" key="5">
    <source>
        <dbReference type="EMBL" id="OIO30297.1"/>
    </source>
</evidence>
<comment type="similarity">
    <text evidence="1 4">Belongs to the bacterial solute-binding protein 9 family.</text>
</comment>
<organism evidence="5 6">
    <name type="scientific">Candidatus Nomurabacteria bacterium CG1_02_43_90</name>
    <dbReference type="NCBI Taxonomy" id="1805281"/>
    <lineage>
        <taxon>Bacteria</taxon>
        <taxon>Candidatus Nomuraibacteriota</taxon>
    </lineage>
</organism>
<dbReference type="AlphaFoldDB" id="A0A1J4V4T7"/>
<dbReference type="STRING" id="1805281.AUJ77_03585"/>
<dbReference type="Gene3D" id="3.40.50.1980">
    <property type="entry name" value="Nitrogenase molybdenum iron protein domain"/>
    <property type="match status" value="2"/>
</dbReference>
<evidence type="ECO:0008006" key="7">
    <source>
        <dbReference type="Google" id="ProtNLM"/>
    </source>
</evidence>
<dbReference type="GO" id="GO:0030001">
    <property type="term" value="P:metal ion transport"/>
    <property type="evidence" value="ECO:0007669"/>
    <property type="project" value="InterPro"/>
</dbReference>
<keyword evidence="2 4" id="KW-0813">Transport</keyword>
<evidence type="ECO:0000256" key="1">
    <source>
        <dbReference type="ARBA" id="ARBA00011028"/>
    </source>
</evidence>
<gene>
    <name evidence="5" type="ORF">AUJ77_03585</name>
</gene>
<keyword evidence="3" id="KW-0732">Signal</keyword>
<protein>
    <recommendedName>
        <fullName evidence="7">ABC transporter substrate-binding protein</fullName>
    </recommendedName>
</protein>
<dbReference type="PANTHER" id="PTHR42953">
    <property type="entry name" value="HIGH-AFFINITY ZINC UPTAKE SYSTEM PROTEIN ZNUA-RELATED"/>
    <property type="match status" value="1"/>
</dbReference>
<dbReference type="InterPro" id="IPR006128">
    <property type="entry name" value="Lipoprotein_PsaA-like"/>
</dbReference>
<evidence type="ECO:0000313" key="6">
    <source>
        <dbReference type="Proteomes" id="UP000181992"/>
    </source>
</evidence>
<sequence>MKRNILLILFILLIILGGVWLFSLRPARMTTGDANIHVVASFYPLAHIISVVGGDLVSVRTLTPAGAEPHDFELSPQDFIEIDKAQLLIYNGAGFEPWVTKWNTSGSKRTVHIIDMAKSLTEYSVPLFERNGAVNPHFWLDPMIYKKEVEVVRDALIASDPAHQEFFREHADELMLKLDALDQHFQKGLASCSVHDIVVSHDAFGYLGARYGISVTSIAGISPDEEPAPKDLARIATVAREKNVRYIFSETIANPKFSEAIAREIGATTLVLNPLESLTLSEVQSGEDYISKMELNLVNLEKAMSCQ</sequence>
<accession>A0A1J4V4T7</accession>
<dbReference type="PRINTS" id="PR00691">
    <property type="entry name" value="ADHESINB"/>
</dbReference>
<dbReference type="InterPro" id="IPR050492">
    <property type="entry name" value="Bact_metal-bind_prot9"/>
</dbReference>
<dbReference type="SUPFAM" id="SSF53807">
    <property type="entry name" value="Helical backbone' metal receptor"/>
    <property type="match status" value="1"/>
</dbReference>
<evidence type="ECO:0000256" key="4">
    <source>
        <dbReference type="RuleBase" id="RU003512"/>
    </source>
</evidence>
<evidence type="ECO:0000256" key="3">
    <source>
        <dbReference type="ARBA" id="ARBA00022729"/>
    </source>
</evidence>
<reference evidence="5 6" key="1">
    <citation type="journal article" date="2016" name="Environ. Microbiol.">
        <title>Genomic resolution of a cold subsurface aquifer community provides metabolic insights for novel microbes adapted to high CO concentrations.</title>
        <authorList>
            <person name="Probst A.J."/>
            <person name="Castelle C.J."/>
            <person name="Singh A."/>
            <person name="Brown C.T."/>
            <person name="Anantharaman K."/>
            <person name="Sharon I."/>
            <person name="Hug L.A."/>
            <person name="Burstein D."/>
            <person name="Emerson J.B."/>
            <person name="Thomas B.C."/>
            <person name="Banfield J.F."/>
        </authorList>
    </citation>
    <scope>NUCLEOTIDE SEQUENCE [LARGE SCALE GENOMIC DNA]</scope>
    <source>
        <strain evidence="5">CG1_02_43_90</strain>
    </source>
</reference>
<dbReference type="PRINTS" id="PR00690">
    <property type="entry name" value="ADHESNFAMILY"/>
</dbReference>
<dbReference type="InterPro" id="IPR006127">
    <property type="entry name" value="ZnuA-like"/>
</dbReference>